<protein>
    <submittedName>
        <fullName evidence="1">Uncharacterized protein</fullName>
    </submittedName>
</protein>
<dbReference type="RefSeq" id="WP_157584092.1">
    <property type="nucleotide sequence ID" value="NZ_WPIN01000002.1"/>
</dbReference>
<proteinExistence type="predicted"/>
<dbReference type="EMBL" id="WPIN01000002">
    <property type="protein sequence ID" value="MVM29872.1"/>
    <property type="molecule type" value="Genomic_DNA"/>
</dbReference>
<comment type="caution">
    <text evidence="1">The sequence shown here is derived from an EMBL/GenBank/DDBJ whole genome shotgun (WGS) entry which is preliminary data.</text>
</comment>
<dbReference type="Proteomes" id="UP000436006">
    <property type="component" value="Unassembled WGS sequence"/>
</dbReference>
<name>A0A7K1S7P8_9BACT</name>
<gene>
    <name evidence="1" type="ORF">GO755_07500</name>
</gene>
<evidence type="ECO:0000313" key="2">
    <source>
        <dbReference type="Proteomes" id="UP000436006"/>
    </source>
</evidence>
<reference evidence="1 2" key="1">
    <citation type="submission" date="2019-12" db="EMBL/GenBank/DDBJ databases">
        <title>Spirosoma sp. HMF4905 genome sequencing and assembly.</title>
        <authorList>
            <person name="Kang H."/>
            <person name="Cha I."/>
            <person name="Kim H."/>
            <person name="Joh K."/>
        </authorList>
    </citation>
    <scope>NUCLEOTIDE SEQUENCE [LARGE SCALE GENOMIC DNA]</scope>
    <source>
        <strain evidence="1 2">HMF4905</strain>
    </source>
</reference>
<keyword evidence="2" id="KW-1185">Reference proteome</keyword>
<sequence length="157" mass="17197">MKSIAVSLLFIVVFGRCTTNLTPQTSETDELIIRTGTKFGMCIGTNCVKDFVFNGTSVTLTQKDIQPREQPTSKSCESTISLADWQTLKANANLDTFSKQSTILGCPDCADGGAEYVEIQIGDQKHRVTFPYGETIPGFESLVSGLRSQRESIKDCQ</sequence>
<evidence type="ECO:0000313" key="1">
    <source>
        <dbReference type="EMBL" id="MVM29872.1"/>
    </source>
</evidence>
<accession>A0A7K1S7P8</accession>
<organism evidence="1 2">
    <name type="scientific">Spirosoma arboris</name>
    <dbReference type="NCBI Taxonomy" id="2682092"/>
    <lineage>
        <taxon>Bacteria</taxon>
        <taxon>Pseudomonadati</taxon>
        <taxon>Bacteroidota</taxon>
        <taxon>Cytophagia</taxon>
        <taxon>Cytophagales</taxon>
        <taxon>Cytophagaceae</taxon>
        <taxon>Spirosoma</taxon>
    </lineage>
</organism>
<dbReference type="AlphaFoldDB" id="A0A7K1S7P8"/>